<dbReference type="Gene3D" id="3.40.470.10">
    <property type="entry name" value="Uracil-DNA glycosylase-like domain"/>
    <property type="match status" value="1"/>
</dbReference>
<dbReference type="GO" id="GO:0046872">
    <property type="term" value="F:metal ion binding"/>
    <property type="evidence" value="ECO:0007669"/>
    <property type="project" value="UniProtKB-KW"/>
</dbReference>
<dbReference type="GO" id="GO:0006281">
    <property type="term" value="P:DNA repair"/>
    <property type="evidence" value="ECO:0007669"/>
    <property type="project" value="UniProtKB-KW"/>
</dbReference>
<dbReference type="PANTHER" id="PTHR33693:SF9">
    <property type="entry name" value="TYPE-4 URACIL-DNA GLYCOSYLASE"/>
    <property type="match status" value="1"/>
</dbReference>
<evidence type="ECO:0000256" key="2">
    <source>
        <dbReference type="ARBA" id="ARBA00019403"/>
    </source>
</evidence>
<accession>A0A8J3ASL5</accession>
<evidence type="ECO:0000256" key="8">
    <source>
        <dbReference type="ARBA" id="ARBA00023014"/>
    </source>
</evidence>
<evidence type="ECO:0000313" key="12">
    <source>
        <dbReference type="Proteomes" id="UP000642180"/>
    </source>
</evidence>
<dbReference type="InterPro" id="IPR023875">
    <property type="entry name" value="DNA_repair_put"/>
</dbReference>
<dbReference type="NCBIfam" id="TIGR03914">
    <property type="entry name" value="UDG_fam_dom"/>
    <property type="match status" value="1"/>
</dbReference>
<name>A0A8J3ASL5_9BURK</name>
<keyword evidence="8" id="KW-0411">Iron-sulfur</keyword>
<evidence type="ECO:0000313" key="11">
    <source>
        <dbReference type="EMBL" id="GGI20332.1"/>
    </source>
</evidence>
<keyword evidence="6" id="KW-0378">Hydrolase</keyword>
<feature type="domain" description="Uracil-DNA glycosylase-like" evidence="10">
    <location>
        <begin position="317"/>
        <end position="473"/>
    </location>
</feature>
<reference evidence="12" key="1">
    <citation type="journal article" date="2019" name="Int. J. Syst. Evol. Microbiol.">
        <title>The Global Catalogue of Microorganisms (GCM) 10K type strain sequencing project: providing services to taxonomists for standard genome sequencing and annotation.</title>
        <authorList>
            <consortium name="The Broad Institute Genomics Platform"/>
            <consortium name="The Broad Institute Genome Sequencing Center for Infectious Disease"/>
            <person name="Wu L."/>
            <person name="Ma J."/>
        </authorList>
    </citation>
    <scope>NUCLEOTIDE SEQUENCE [LARGE SCALE GENOMIC DNA]</scope>
    <source>
        <strain evidence="12">CCM 2767</strain>
    </source>
</reference>
<keyword evidence="7" id="KW-0408">Iron</keyword>
<evidence type="ECO:0000256" key="6">
    <source>
        <dbReference type="ARBA" id="ARBA00022801"/>
    </source>
</evidence>
<evidence type="ECO:0000256" key="9">
    <source>
        <dbReference type="ARBA" id="ARBA00023204"/>
    </source>
</evidence>
<comment type="similarity">
    <text evidence="1">Belongs to the uracil-DNA glycosylase (UDG) superfamily. Type 4 (UDGa) family.</text>
</comment>
<dbReference type="InterPro" id="IPR051536">
    <property type="entry name" value="UDG_Type-4/5"/>
</dbReference>
<comment type="caution">
    <text evidence="11">The sequence shown here is derived from an EMBL/GenBank/DDBJ whole genome shotgun (WGS) entry which is preliminary data.</text>
</comment>
<dbReference type="SUPFAM" id="SSF52141">
    <property type="entry name" value="Uracil-DNA glycosylase-like"/>
    <property type="match status" value="1"/>
</dbReference>
<keyword evidence="3" id="KW-0004">4Fe-4S</keyword>
<keyword evidence="12" id="KW-1185">Reference proteome</keyword>
<evidence type="ECO:0000256" key="5">
    <source>
        <dbReference type="ARBA" id="ARBA00022763"/>
    </source>
</evidence>
<evidence type="ECO:0000256" key="4">
    <source>
        <dbReference type="ARBA" id="ARBA00022723"/>
    </source>
</evidence>
<dbReference type="InterPro" id="IPR036895">
    <property type="entry name" value="Uracil-DNA_glycosylase-like_sf"/>
</dbReference>
<dbReference type="RefSeq" id="WP_188381536.1">
    <property type="nucleotide sequence ID" value="NZ_BMDI01000002.1"/>
</dbReference>
<evidence type="ECO:0000256" key="7">
    <source>
        <dbReference type="ARBA" id="ARBA00023004"/>
    </source>
</evidence>
<evidence type="ECO:0000256" key="3">
    <source>
        <dbReference type="ARBA" id="ARBA00022485"/>
    </source>
</evidence>
<dbReference type="InterPro" id="IPR005273">
    <property type="entry name" value="Ura-DNA_glyco_family4"/>
</dbReference>
<dbReference type="GO" id="GO:0051539">
    <property type="term" value="F:4 iron, 4 sulfur cluster binding"/>
    <property type="evidence" value="ECO:0007669"/>
    <property type="project" value="UniProtKB-KW"/>
</dbReference>
<dbReference type="NCBIfam" id="TIGR03915">
    <property type="entry name" value="SAM_7_link_chp"/>
    <property type="match status" value="1"/>
</dbReference>
<dbReference type="Pfam" id="PF03167">
    <property type="entry name" value="UDG"/>
    <property type="match status" value="1"/>
</dbReference>
<dbReference type="SMART" id="SM00986">
    <property type="entry name" value="UDG"/>
    <property type="match status" value="1"/>
</dbReference>
<dbReference type="EMBL" id="BMDI01000002">
    <property type="protein sequence ID" value="GGI20332.1"/>
    <property type="molecule type" value="Genomic_DNA"/>
</dbReference>
<keyword evidence="4" id="KW-0479">Metal-binding</keyword>
<dbReference type="Pfam" id="PF13566">
    <property type="entry name" value="DUF4130"/>
    <property type="match status" value="1"/>
</dbReference>
<keyword evidence="9" id="KW-0234">DNA repair</keyword>
<gene>
    <name evidence="11" type="ORF">GCM10008066_23500</name>
</gene>
<dbReference type="GO" id="GO:0097506">
    <property type="term" value="F:deaminated base DNA N-glycosylase activity"/>
    <property type="evidence" value="ECO:0007669"/>
    <property type="project" value="UniProtKB-ARBA"/>
</dbReference>
<keyword evidence="5" id="KW-0227">DNA damage</keyword>
<organism evidence="11 12">
    <name type="scientific">Oxalicibacterium faecigallinarum</name>
    <dbReference type="NCBI Taxonomy" id="573741"/>
    <lineage>
        <taxon>Bacteria</taxon>
        <taxon>Pseudomonadati</taxon>
        <taxon>Pseudomonadota</taxon>
        <taxon>Betaproteobacteria</taxon>
        <taxon>Burkholderiales</taxon>
        <taxon>Oxalobacteraceae</taxon>
        <taxon>Oxalicibacterium</taxon>
    </lineage>
</organism>
<dbReference type="AlphaFoldDB" id="A0A8J3ASL5"/>
<proteinExistence type="inferred from homology"/>
<dbReference type="PANTHER" id="PTHR33693">
    <property type="entry name" value="TYPE-5 URACIL-DNA GLYCOSYLASE"/>
    <property type="match status" value="1"/>
</dbReference>
<dbReference type="SMART" id="SM00987">
    <property type="entry name" value="UreE_C"/>
    <property type="match status" value="1"/>
</dbReference>
<sequence length="502" mass="56241">MTSLTRQTVAVDSFEAWRDATRLLIAQGLPPHELQWQSASRDVADLFEGLLPLAAPTMRSSDAKETGSQVPSLRMPRALMELLAGAACFRADDRWAFLYRVVWRWHHGERAVMSAADEDGRRLHAMAKTVHREAHKMNAFLRFRERAIELGAPRFVAWFEPMHDVLPRVSVHFARRMGKASWLIATPQATAVWDGQTLLQGPPSATGPLEVEDEGEQLWLAYYRSTFNPARLNTQAMELHMPVRYWKNMPEATLIPDLISRAAAGAQRIAQTESVGARRGVQIRVTADAAQPERATTSALQACQRCTLWCHATQVVPGIGPRDARIMLVGEQPGDQEDLAGVPFVGPAGQILDQALQKAGIDRKQIYITNAVKHFKWEPRGKRRLHKTPAQLEIDACMIWLDQEIEQQQPDIIVALGSTALKSLLKSPKATLTQMLGQEIRQRSCVIVPTYHPSFVLRVTDEHQQRAAFEEMVRALSRARVLAACKDNAELELKKQTESNTA</sequence>
<dbReference type="InterPro" id="IPR005122">
    <property type="entry name" value="Uracil-DNA_glycosylase-like"/>
</dbReference>
<dbReference type="InterPro" id="IPR025404">
    <property type="entry name" value="DUF4130"/>
</dbReference>
<dbReference type="Proteomes" id="UP000642180">
    <property type="component" value="Unassembled WGS sequence"/>
</dbReference>
<protein>
    <recommendedName>
        <fullName evidence="2">Type-4 uracil-DNA glycosylase</fullName>
    </recommendedName>
</protein>
<dbReference type="CDD" id="cd10030">
    <property type="entry name" value="UDG-F4_TTUDGA_SPO1dp_like"/>
    <property type="match status" value="1"/>
</dbReference>
<evidence type="ECO:0000256" key="1">
    <source>
        <dbReference type="ARBA" id="ARBA00006521"/>
    </source>
</evidence>
<dbReference type="NCBIfam" id="TIGR00758">
    <property type="entry name" value="UDG_fam4"/>
    <property type="match status" value="1"/>
</dbReference>
<evidence type="ECO:0000259" key="10">
    <source>
        <dbReference type="SMART" id="SM00986"/>
    </source>
</evidence>